<keyword evidence="4 7" id="KW-0812">Transmembrane</keyword>
<sequence>MEREKKTKAIEMTTGSIWKNLFFLSCPLVFSQVLEVLFNMSDVAVVGRFSDYRALGAVGSTTLLVTLFTGFLIGMGCGVNVRMAHELGARRRESVIKTVHSAFVICLIVGLLVGAACFFFAEGLLGILHTKEELMDSAVLYLKIYALGMPGMALYNCGNGILSATGDTKRPLLYLSIAGIVNVILNLFFVIVCHMAAEGVAIASVIGQYLSALLIVIHLLRRTDDCGLHPSKLRLDPACGKAILVLGIPTGIQNAIFAIANLFVQSGVNSFDAVMVSGNAAAANADTLIFNIMAAFYTGCSSFIGQNWGAGNRERMKKSYLVGLTYSFAAGAIFGGLLLIFGRQFLSLFATEPAVIDAGMQRVKIMGFSYMISAFMDCSIAASRGIGKSIVPMVIVILGSCVFRVIWVYTIFVWIHTIPALYSLYFFSWAITSVAEVLYFRHSFRQLEFQS</sequence>
<feature type="transmembrane region" description="Helical" evidence="7">
    <location>
        <begin position="21"/>
        <end position="38"/>
    </location>
</feature>
<dbReference type="Proteomes" id="UP001199355">
    <property type="component" value="Unassembled WGS sequence"/>
</dbReference>
<feature type="transmembrane region" description="Helical" evidence="7">
    <location>
        <begin position="365"/>
        <end position="383"/>
    </location>
</feature>
<evidence type="ECO:0000256" key="2">
    <source>
        <dbReference type="ARBA" id="ARBA00022448"/>
    </source>
</evidence>
<keyword evidence="2" id="KW-0813">Transport</keyword>
<dbReference type="InterPro" id="IPR052031">
    <property type="entry name" value="Membrane_Transporter-Flippase"/>
</dbReference>
<dbReference type="AlphaFoldDB" id="A0AAE3AWF3"/>
<feature type="transmembrane region" description="Helical" evidence="7">
    <location>
        <begin position="390"/>
        <end position="415"/>
    </location>
</feature>
<evidence type="ECO:0000256" key="1">
    <source>
        <dbReference type="ARBA" id="ARBA00004651"/>
    </source>
</evidence>
<evidence type="ECO:0000313" key="8">
    <source>
        <dbReference type="EMBL" id="MCC2168974.1"/>
    </source>
</evidence>
<dbReference type="EMBL" id="JAJEQF010000054">
    <property type="protein sequence ID" value="MCC2168974.1"/>
    <property type="molecule type" value="Genomic_DNA"/>
</dbReference>
<feature type="transmembrane region" description="Helical" evidence="7">
    <location>
        <begin position="421"/>
        <end position="440"/>
    </location>
</feature>
<keyword evidence="9" id="KW-1185">Reference proteome</keyword>
<evidence type="ECO:0000313" key="9">
    <source>
        <dbReference type="Proteomes" id="UP001199355"/>
    </source>
</evidence>
<feature type="transmembrane region" description="Helical" evidence="7">
    <location>
        <begin position="288"/>
        <end position="308"/>
    </location>
</feature>
<feature type="transmembrane region" description="Helical" evidence="7">
    <location>
        <begin position="102"/>
        <end position="128"/>
    </location>
</feature>
<protein>
    <submittedName>
        <fullName evidence="8">MATE family efflux transporter</fullName>
    </submittedName>
</protein>
<dbReference type="PIRSF" id="PIRSF006603">
    <property type="entry name" value="DinF"/>
    <property type="match status" value="1"/>
</dbReference>
<feature type="transmembrane region" description="Helical" evidence="7">
    <location>
        <begin position="203"/>
        <end position="221"/>
    </location>
</feature>
<feature type="transmembrane region" description="Helical" evidence="7">
    <location>
        <begin position="174"/>
        <end position="197"/>
    </location>
</feature>
<dbReference type="NCBIfam" id="TIGR00797">
    <property type="entry name" value="matE"/>
    <property type="match status" value="1"/>
</dbReference>
<keyword evidence="3" id="KW-1003">Cell membrane</keyword>
<organism evidence="8 9">
    <name type="scientific">Gallintestinimicrobium propionicum</name>
    <dbReference type="NCBI Taxonomy" id="2981770"/>
    <lineage>
        <taxon>Bacteria</taxon>
        <taxon>Bacillati</taxon>
        <taxon>Bacillota</taxon>
        <taxon>Clostridia</taxon>
        <taxon>Lachnospirales</taxon>
        <taxon>Lachnospiraceae</taxon>
        <taxon>Gallintestinimicrobium</taxon>
    </lineage>
</organism>
<evidence type="ECO:0000256" key="3">
    <source>
        <dbReference type="ARBA" id="ARBA00022475"/>
    </source>
</evidence>
<dbReference type="InterPro" id="IPR002528">
    <property type="entry name" value="MATE_fam"/>
</dbReference>
<keyword evidence="5 7" id="KW-1133">Transmembrane helix</keyword>
<feature type="transmembrane region" description="Helical" evidence="7">
    <location>
        <begin position="320"/>
        <end position="345"/>
    </location>
</feature>
<feature type="transmembrane region" description="Helical" evidence="7">
    <location>
        <begin position="58"/>
        <end position="81"/>
    </location>
</feature>
<dbReference type="PANTHER" id="PTHR43549">
    <property type="entry name" value="MULTIDRUG RESISTANCE PROTEIN YPNP-RELATED"/>
    <property type="match status" value="1"/>
</dbReference>
<dbReference type="GO" id="GO:0015297">
    <property type="term" value="F:antiporter activity"/>
    <property type="evidence" value="ECO:0007669"/>
    <property type="project" value="InterPro"/>
</dbReference>
<name>A0AAE3AWF3_9FIRM</name>
<proteinExistence type="predicted"/>
<feature type="transmembrane region" description="Helical" evidence="7">
    <location>
        <begin position="242"/>
        <end position="268"/>
    </location>
</feature>
<dbReference type="CDD" id="cd13138">
    <property type="entry name" value="MATE_yoeA_like"/>
    <property type="match status" value="1"/>
</dbReference>
<dbReference type="RefSeq" id="WP_118763315.1">
    <property type="nucleotide sequence ID" value="NZ_JAJEQF010000054.1"/>
</dbReference>
<evidence type="ECO:0000256" key="4">
    <source>
        <dbReference type="ARBA" id="ARBA00022692"/>
    </source>
</evidence>
<dbReference type="GO" id="GO:0005886">
    <property type="term" value="C:plasma membrane"/>
    <property type="evidence" value="ECO:0007669"/>
    <property type="project" value="UniProtKB-SubCell"/>
</dbReference>
<dbReference type="InterPro" id="IPR048279">
    <property type="entry name" value="MdtK-like"/>
</dbReference>
<keyword evidence="6 7" id="KW-0472">Membrane</keyword>
<gene>
    <name evidence="8" type="ORF">LKD45_14980</name>
</gene>
<feature type="transmembrane region" description="Helical" evidence="7">
    <location>
        <begin position="140"/>
        <end position="162"/>
    </location>
</feature>
<reference evidence="8 9" key="1">
    <citation type="submission" date="2021-10" db="EMBL/GenBank/DDBJ databases">
        <title>Anaerobic single-cell dispensing facilitates the cultivation of human gut bacteria.</title>
        <authorList>
            <person name="Afrizal A."/>
        </authorList>
    </citation>
    <scope>NUCLEOTIDE SEQUENCE [LARGE SCALE GENOMIC DNA]</scope>
    <source>
        <strain evidence="8 9">CLA-AA-H244</strain>
    </source>
</reference>
<dbReference type="Pfam" id="PF01554">
    <property type="entry name" value="MatE"/>
    <property type="match status" value="2"/>
</dbReference>
<evidence type="ECO:0000256" key="7">
    <source>
        <dbReference type="SAM" id="Phobius"/>
    </source>
</evidence>
<comment type="caution">
    <text evidence="8">The sequence shown here is derived from an EMBL/GenBank/DDBJ whole genome shotgun (WGS) entry which is preliminary data.</text>
</comment>
<evidence type="ECO:0000256" key="5">
    <source>
        <dbReference type="ARBA" id="ARBA00022989"/>
    </source>
</evidence>
<comment type="subcellular location">
    <subcellularLocation>
        <location evidence="1">Cell membrane</location>
        <topology evidence="1">Multi-pass membrane protein</topology>
    </subcellularLocation>
</comment>
<evidence type="ECO:0000256" key="6">
    <source>
        <dbReference type="ARBA" id="ARBA00023136"/>
    </source>
</evidence>
<dbReference type="PANTHER" id="PTHR43549:SF3">
    <property type="entry name" value="MULTIDRUG RESISTANCE PROTEIN YPNP-RELATED"/>
    <property type="match status" value="1"/>
</dbReference>
<dbReference type="GO" id="GO:0042910">
    <property type="term" value="F:xenobiotic transmembrane transporter activity"/>
    <property type="evidence" value="ECO:0007669"/>
    <property type="project" value="InterPro"/>
</dbReference>
<accession>A0AAE3AWF3</accession>